<dbReference type="GO" id="GO:1990146">
    <property type="term" value="P:protein localization to rhabdomere"/>
    <property type="evidence" value="ECO:0007669"/>
    <property type="project" value="EnsemblMetazoa"/>
</dbReference>
<evidence type="ECO:0000256" key="1">
    <source>
        <dbReference type="SAM" id="MobiDB-lite"/>
    </source>
</evidence>
<dbReference type="EMBL" id="CH916373">
    <property type="protein sequence ID" value="EDV94891.1"/>
    <property type="molecule type" value="Genomic_DNA"/>
</dbReference>
<keyword evidence="2" id="KW-1133">Transmembrane helix</keyword>
<dbReference type="OrthoDB" id="7739595at2759"/>
<dbReference type="InParanoid" id="B4JT01"/>
<feature type="transmembrane region" description="Helical" evidence="2">
    <location>
        <begin position="6"/>
        <end position="26"/>
    </location>
</feature>
<dbReference type="eggNOG" id="ENOG502TD6H">
    <property type="taxonomic scope" value="Eukaryota"/>
</dbReference>
<dbReference type="GO" id="GO:0044183">
    <property type="term" value="F:protein folding chaperone"/>
    <property type="evidence" value="ECO:0007669"/>
    <property type="project" value="EnsemblMetazoa"/>
</dbReference>
<keyword evidence="2" id="KW-0472">Membrane</keyword>
<accession>B4JT01</accession>
<proteinExistence type="predicted"/>
<sequence length="121" mass="13623">MVGPFMQGLLLIGIIYWYSKSMISMINDYYRNEFQRQLQSAGNSQPAAESPLSMDNFMDYVRELDTKEQTSLSELQTTSDNTNKPLTGPSHMLLYFLQITGAYKSLDFCGLRPSAADSSIS</sequence>
<dbReference type="FunCoup" id="B4JT01">
    <property type="interactions" value="2"/>
</dbReference>
<keyword evidence="4" id="KW-1185">Reference proteome</keyword>
<name>B4JT01_DROGR</name>
<dbReference type="PhylomeDB" id="B4JT01"/>
<dbReference type="GO" id="GO:0005789">
    <property type="term" value="C:endoplasmic reticulum membrane"/>
    <property type="evidence" value="ECO:0007669"/>
    <property type="project" value="EnsemblMetazoa"/>
</dbReference>
<evidence type="ECO:0000313" key="3">
    <source>
        <dbReference type="EMBL" id="EDV94891.1"/>
    </source>
</evidence>
<dbReference type="GO" id="GO:0034663">
    <property type="term" value="C:endoplasmic reticulum chaperone complex"/>
    <property type="evidence" value="ECO:0007669"/>
    <property type="project" value="EnsemblMetazoa"/>
</dbReference>
<gene>
    <name evidence="3" type="primary">Dgri\GH23288</name>
    <name evidence="3" type="ORF">Dgri_GH23288</name>
</gene>
<keyword evidence="2" id="KW-0812">Transmembrane</keyword>
<reference evidence="3 4" key="1">
    <citation type="journal article" date="2007" name="Nature">
        <title>Evolution of genes and genomes on the Drosophila phylogeny.</title>
        <authorList>
            <consortium name="Drosophila 12 Genomes Consortium"/>
            <person name="Clark A.G."/>
            <person name="Eisen M.B."/>
            <person name="Smith D.R."/>
            <person name="Bergman C.M."/>
            <person name="Oliver B."/>
            <person name="Markow T.A."/>
            <person name="Kaufman T.C."/>
            <person name="Kellis M."/>
            <person name="Gelbart W."/>
            <person name="Iyer V.N."/>
            <person name="Pollard D.A."/>
            <person name="Sackton T.B."/>
            <person name="Larracuente A.M."/>
            <person name="Singh N.D."/>
            <person name="Abad J.P."/>
            <person name="Abt D.N."/>
            <person name="Adryan B."/>
            <person name="Aguade M."/>
            <person name="Akashi H."/>
            <person name="Anderson W.W."/>
            <person name="Aquadro C.F."/>
            <person name="Ardell D.H."/>
            <person name="Arguello R."/>
            <person name="Artieri C.G."/>
            <person name="Barbash D.A."/>
            <person name="Barker D."/>
            <person name="Barsanti P."/>
            <person name="Batterham P."/>
            <person name="Batzoglou S."/>
            <person name="Begun D."/>
            <person name="Bhutkar A."/>
            <person name="Blanco E."/>
            <person name="Bosak S.A."/>
            <person name="Bradley R.K."/>
            <person name="Brand A.D."/>
            <person name="Brent M.R."/>
            <person name="Brooks A.N."/>
            <person name="Brown R.H."/>
            <person name="Butlin R.K."/>
            <person name="Caggese C."/>
            <person name="Calvi B.R."/>
            <person name="Bernardo de Carvalho A."/>
            <person name="Caspi A."/>
            <person name="Castrezana S."/>
            <person name="Celniker S.E."/>
            <person name="Chang J.L."/>
            <person name="Chapple C."/>
            <person name="Chatterji S."/>
            <person name="Chinwalla A."/>
            <person name="Civetta A."/>
            <person name="Clifton S.W."/>
            <person name="Comeron J.M."/>
            <person name="Costello J.C."/>
            <person name="Coyne J.A."/>
            <person name="Daub J."/>
            <person name="David R.G."/>
            <person name="Delcher A.L."/>
            <person name="Delehaunty K."/>
            <person name="Do C.B."/>
            <person name="Ebling H."/>
            <person name="Edwards K."/>
            <person name="Eickbush T."/>
            <person name="Evans J.D."/>
            <person name="Filipski A."/>
            <person name="Findeiss S."/>
            <person name="Freyhult E."/>
            <person name="Fulton L."/>
            <person name="Fulton R."/>
            <person name="Garcia A.C."/>
            <person name="Gardiner A."/>
            <person name="Garfield D.A."/>
            <person name="Garvin B.E."/>
            <person name="Gibson G."/>
            <person name="Gilbert D."/>
            <person name="Gnerre S."/>
            <person name="Godfrey J."/>
            <person name="Good R."/>
            <person name="Gotea V."/>
            <person name="Gravely B."/>
            <person name="Greenberg A.J."/>
            <person name="Griffiths-Jones S."/>
            <person name="Gross S."/>
            <person name="Guigo R."/>
            <person name="Gustafson E.A."/>
            <person name="Haerty W."/>
            <person name="Hahn M.W."/>
            <person name="Halligan D.L."/>
            <person name="Halpern A.L."/>
            <person name="Halter G.M."/>
            <person name="Han M.V."/>
            <person name="Heger A."/>
            <person name="Hillier L."/>
            <person name="Hinrichs A.S."/>
            <person name="Holmes I."/>
            <person name="Hoskins R.A."/>
            <person name="Hubisz M.J."/>
            <person name="Hultmark D."/>
            <person name="Huntley M.A."/>
            <person name="Jaffe D.B."/>
            <person name="Jagadeeshan S."/>
            <person name="Jeck W.R."/>
            <person name="Johnson J."/>
            <person name="Jones C.D."/>
            <person name="Jordan W.C."/>
            <person name="Karpen G.H."/>
            <person name="Kataoka E."/>
            <person name="Keightley P.D."/>
            <person name="Kheradpour P."/>
            <person name="Kirkness E.F."/>
            <person name="Koerich L.B."/>
            <person name="Kristiansen K."/>
            <person name="Kudrna D."/>
            <person name="Kulathinal R.J."/>
            <person name="Kumar S."/>
            <person name="Kwok R."/>
            <person name="Lander E."/>
            <person name="Langley C.H."/>
            <person name="Lapoint R."/>
            <person name="Lazzaro B.P."/>
            <person name="Lee S.J."/>
            <person name="Levesque L."/>
            <person name="Li R."/>
            <person name="Lin C.F."/>
            <person name="Lin M.F."/>
            <person name="Lindblad-Toh K."/>
            <person name="Llopart A."/>
            <person name="Long M."/>
            <person name="Low L."/>
            <person name="Lozovsky E."/>
            <person name="Lu J."/>
            <person name="Luo M."/>
            <person name="Machado C.A."/>
            <person name="Makalowski W."/>
            <person name="Marzo M."/>
            <person name="Matsuda M."/>
            <person name="Matzkin L."/>
            <person name="McAllister B."/>
            <person name="McBride C.S."/>
            <person name="McKernan B."/>
            <person name="McKernan K."/>
            <person name="Mendez-Lago M."/>
            <person name="Minx P."/>
            <person name="Mollenhauer M.U."/>
            <person name="Montooth K."/>
            <person name="Mount S.M."/>
            <person name="Mu X."/>
            <person name="Myers E."/>
            <person name="Negre B."/>
            <person name="Newfeld S."/>
            <person name="Nielsen R."/>
            <person name="Noor M.A."/>
            <person name="O'Grady P."/>
            <person name="Pachter L."/>
            <person name="Papaceit M."/>
            <person name="Parisi M.J."/>
            <person name="Parisi M."/>
            <person name="Parts L."/>
            <person name="Pedersen J.S."/>
            <person name="Pesole G."/>
            <person name="Phillippy A.M."/>
            <person name="Ponting C.P."/>
            <person name="Pop M."/>
            <person name="Porcelli D."/>
            <person name="Powell J.R."/>
            <person name="Prohaska S."/>
            <person name="Pruitt K."/>
            <person name="Puig M."/>
            <person name="Quesneville H."/>
            <person name="Ram K.R."/>
            <person name="Rand D."/>
            <person name="Rasmussen M.D."/>
            <person name="Reed L.K."/>
            <person name="Reenan R."/>
            <person name="Reily A."/>
            <person name="Remington K.A."/>
            <person name="Rieger T.T."/>
            <person name="Ritchie M.G."/>
            <person name="Robin C."/>
            <person name="Rogers Y.H."/>
            <person name="Rohde C."/>
            <person name="Rozas J."/>
            <person name="Rubenfield M.J."/>
            <person name="Ruiz A."/>
            <person name="Russo S."/>
            <person name="Salzberg S.L."/>
            <person name="Sanchez-Gracia A."/>
            <person name="Saranga D.J."/>
            <person name="Sato H."/>
            <person name="Schaeffer S.W."/>
            <person name="Schatz M.C."/>
            <person name="Schlenke T."/>
            <person name="Schwartz R."/>
            <person name="Segarra C."/>
            <person name="Singh R.S."/>
            <person name="Sirot L."/>
            <person name="Sirota M."/>
            <person name="Sisneros N.B."/>
            <person name="Smith C.D."/>
            <person name="Smith T.F."/>
            <person name="Spieth J."/>
            <person name="Stage D.E."/>
            <person name="Stark A."/>
            <person name="Stephan W."/>
            <person name="Strausberg R.L."/>
            <person name="Strempel S."/>
            <person name="Sturgill D."/>
            <person name="Sutton G."/>
            <person name="Sutton G.G."/>
            <person name="Tao W."/>
            <person name="Teichmann S."/>
            <person name="Tobari Y.N."/>
            <person name="Tomimura Y."/>
            <person name="Tsolas J.M."/>
            <person name="Valente V.L."/>
            <person name="Venter E."/>
            <person name="Venter J.C."/>
            <person name="Vicario S."/>
            <person name="Vieira F.G."/>
            <person name="Vilella A.J."/>
            <person name="Villasante A."/>
            <person name="Walenz B."/>
            <person name="Wang J."/>
            <person name="Wasserman M."/>
            <person name="Watts T."/>
            <person name="Wilson D."/>
            <person name="Wilson R.K."/>
            <person name="Wing R.A."/>
            <person name="Wolfner M.F."/>
            <person name="Wong A."/>
            <person name="Wong G.K."/>
            <person name="Wu C.I."/>
            <person name="Wu G."/>
            <person name="Yamamoto D."/>
            <person name="Yang H.P."/>
            <person name="Yang S.P."/>
            <person name="Yorke J.A."/>
            <person name="Yoshida K."/>
            <person name="Zdobnov E."/>
            <person name="Zhang P."/>
            <person name="Zhang Y."/>
            <person name="Zimin A.V."/>
            <person name="Baldwin J."/>
            <person name="Abdouelleil A."/>
            <person name="Abdulkadir J."/>
            <person name="Abebe A."/>
            <person name="Abera B."/>
            <person name="Abreu J."/>
            <person name="Acer S.C."/>
            <person name="Aftuck L."/>
            <person name="Alexander A."/>
            <person name="An P."/>
            <person name="Anderson E."/>
            <person name="Anderson S."/>
            <person name="Arachi H."/>
            <person name="Azer M."/>
            <person name="Bachantsang P."/>
            <person name="Barry A."/>
            <person name="Bayul T."/>
            <person name="Berlin A."/>
            <person name="Bessette D."/>
            <person name="Bloom T."/>
            <person name="Blye J."/>
            <person name="Boguslavskiy L."/>
            <person name="Bonnet C."/>
            <person name="Boukhgalter B."/>
            <person name="Bourzgui I."/>
            <person name="Brown A."/>
            <person name="Cahill P."/>
            <person name="Channer S."/>
            <person name="Cheshatsang Y."/>
            <person name="Chuda L."/>
            <person name="Citroen M."/>
            <person name="Collymore A."/>
            <person name="Cooke P."/>
            <person name="Costello M."/>
            <person name="D'Aco K."/>
            <person name="Daza R."/>
            <person name="De Haan G."/>
            <person name="DeGray S."/>
            <person name="DeMaso C."/>
            <person name="Dhargay N."/>
            <person name="Dooley K."/>
            <person name="Dooley E."/>
            <person name="Doricent M."/>
            <person name="Dorje P."/>
            <person name="Dorjee K."/>
            <person name="Dupes A."/>
            <person name="Elong R."/>
            <person name="Falk J."/>
            <person name="Farina A."/>
            <person name="Faro S."/>
            <person name="Ferguson D."/>
            <person name="Fisher S."/>
            <person name="Foley C.D."/>
            <person name="Franke A."/>
            <person name="Friedrich D."/>
            <person name="Gadbois L."/>
            <person name="Gearin G."/>
            <person name="Gearin C.R."/>
            <person name="Giannoukos G."/>
            <person name="Goode T."/>
            <person name="Graham J."/>
            <person name="Grandbois E."/>
            <person name="Grewal S."/>
            <person name="Gyaltsen K."/>
            <person name="Hafez N."/>
            <person name="Hagos B."/>
            <person name="Hall J."/>
            <person name="Henson C."/>
            <person name="Hollinger A."/>
            <person name="Honan T."/>
            <person name="Huard M.D."/>
            <person name="Hughes L."/>
            <person name="Hurhula B."/>
            <person name="Husby M.E."/>
            <person name="Kamat A."/>
            <person name="Kanga B."/>
            <person name="Kashin S."/>
            <person name="Khazanovich D."/>
            <person name="Kisner P."/>
            <person name="Lance K."/>
            <person name="Lara M."/>
            <person name="Lee W."/>
            <person name="Lennon N."/>
            <person name="Letendre F."/>
            <person name="LeVine R."/>
            <person name="Lipovsky A."/>
            <person name="Liu X."/>
            <person name="Liu J."/>
            <person name="Liu S."/>
            <person name="Lokyitsang T."/>
            <person name="Lokyitsang Y."/>
            <person name="Lubonja R."/>
            <person name="Lui A."/>
            <person name="MacDonald P."/>
            <person name="Magnisalis V."/>
            <person name="Maru K."/>
            <person name="Matthews C."/>
            <person name="McCusker W."/>
            <person name="McDonough S."/>
            <person name="Mehta T."/>
            <person name="Meldrim J."/>
            <person name="Meneus L."/>
            <person name="Mihai O."/>
            <person name="Mihalev A."/>
            <person name="Mihova T."/>
            <person name="Mittelman R."/>
            <person name="Mlenga V."/>
            <person name="Montmayeur A."/>
            <person name="Mulrain L."/>
            <person name="Navidi A."/>
            <person name="Naylor J."/>
            <person name="Negash T."/>
            <person name="Nguyen T."/>
            <person name="Nguyen N."/>
            <person name="Nicol R."/>
            <person name="Norbu C."/>
            <person name="Norbu N."/>
            <person name="Novod N."/>
            <person name="O'Neill B."/>
            <person name="Osman S."/>
            <person name="Markiewicz E."/>
            <person name="Oyono O.L."/>
            <person name="Patti C."/>
            <person name="Phunkhang P."/>
            <person name="Pierre F."/>
            <person name="Priest M."/>
            <person name="Raghuraman S."/>
            <person name="Rege F."/>
            <person name="Reyes R."/>
            <person name="Rise C."/>
            <person name="Rogov P."/>
            <person name="Ross K."/>
            <person name="Ryan E."/>
            <person name="Settipalli S."/>
            <person name="Shea T."/>
            <person name="Sherpa N."/>
            <person name="Shi L."/>
            <person name="Shih D."/>
            <person name="Sparrow T."/>
            <person name="Spaulding J."/>
            <person name="Stalker J."/>
            <person name="Stange-Thomann N."/>
            <person name="Stavropoulos S."/>
            <person name="Stone C."/>
            <person name="Strader C."/>
            <person name="Tesfaye S."/>
            <person name="Thomson T."/>
            <person name="Thoulutsang Y."/>
            <person name="Thoulutsang D."/>
            <person name="Topham K."/>
            <person name="Topping I."/>
            <person name="Tsamla T."/>
            <person name="Vassiliev H."/>
            <person name="Vo A."/>
            <person name="Wangchuk T."/>
            <person name="Wangdi T."/>
            <person name="Weiand M."/>
            <person name="Wilkinson J."/>
            <person name="Wilson A."/>
            <person name="Yadav S."/>
            <person name="Young G."/>
            <person name="Yu Q."/>
            <person name="Zembek L."/>
            <person name="Zhong D."/>
            <person name="Zimmer A."/>
            <person name="Zwirko Z."/>
            <person name="Jaffe D.B."/>
            <person name="Alvarez P."/>
            <person name="Brockman W."/>
            <person name="Butler J."/>
            <person name="Chin C."/>
            <person name="Gnerre S."/>
            <person name="Grabherr M."/>
            <person name="Kleber M."/>
            <person name="Mauceli E."/>
            <person name="MacCallum I."/>
        </authorList>
    </citation>
    <scope>NUCLEOTIDE SEQUENCE [LARGE SCALE GENOMIC DNA]</scope>
    <source>
        <strain evidence="4">Tucson 15287-2541.00</strain>
    </source>
</reference>
<evidence type="ECO:0000313" key="4">
    <source>
        <dbReference type="Proteomes" id="UP000001070"/>
    </source>
</evidence>
<organism evidence="4">
    <name type="scientific">Drosophila grimshawi</name>
    <name type="common">Hawaiian fruit fly</name>
    <name type="synonym">Idiomyia grimshawi</name>
    <dbReference type="NCBI Taxonomy" id="7222"/>
    <lineage>
        <taxon>Eukaryota</taxon>
        <taxon>Metazoa</taxon>
        <taxon>Ecdysozoa</taxon>
        <taxon>Arthropoda</taxon>
        <taxon>Hexapoda</taxon>
        <taxon>Insecta</taxon>
        <taxon>Pterygota</taxon>
        <taxon>Neoptera</taxon>
        <taxon>Endopterygota</taxon>
        <taxon>Diptera</taxon>
        <taxon>Brachycera</taxon>
        <taxon>Muscomorpha</taxon>
        <taxon>Ephydroidea</taxon>
        <taxon>Drosophilidae</taxon>
        <taxon>Drosophila</taxon>
        <taxon>Hawaiian Drosophila</taxon>
    </lineage>
</organism>
<dbReference type="GO" id="GO:0072659">
    <property type="term" value="P:protein localization to plasma membrane"/>
    <property type="evidence" value="ECO:0007669"/>
    <property type="project" value="EnsemblMetazoa"/>
</dbReference>
<evidence type="ECO:0000256" key="2">
    <source>
        <dbReference type="SAM" id="Phobius"/>
    </source>
</evidence>
<dbReference type="AlphaFoldDB" id="B4JT01"/>
<dbReference type="GO" id="GO:0140318">
    <property type="term" value="F:protein transporter activity"/>
    <property type="evidence" value="ECO:0007669"/>
    <property type="project" value="EnsemblMetazoa"/>
</dbReference>
<dbReference type="GO" id="GO:0015031">
    <property type="term" value="P:protein transport"/>
    <property type="evidence" value="ECO:0007669"/>
    <property type="project" value="EnsemblMetazoa"/>
</dbReference>
<dbReference type="Proteomes" id="UP000001070">
    <property type="component" value="Unassembled WGS sequence"/>
</dbReference>
<feature type="region of interest" description="Disordered" evidence="1">
    <location>
        <begin position="69"/>
        <end position="88"/>
    </location>
</feature>
<protein>
    <submittedName>
        <fullName evidence="3">GH23288</fullName>
    </submittedName>
</protein>
<dbReference type="HOGENOM" id="CLU_2136085_0_0_1"/>
<dbReference type="KEGG" id="dgr:6567926"/>
<feature type="compositionally biased region" description="Polar residues" evidence="1">
    <location>
        <begin position="69"/>
        <end position="85"/>
    </location>
</feature>
<dbReference type="GO" id="GO:0016029">
    <property type="term" value="C:subrhabdomeral cisterna"/>
    <property type="evidence" value="ECO:0007669"/>
    <property type="project" value="EnsemblMetazoa"/>
</dbReference>